<dbReference type="Proteomes" id="UP000823900">
    <property type="component" value="Unassembled WGS sequence"/>
</dbReference>
<feature type="transmembrane region" description="Helical" evidence="6">
    <location>
        <begin position="105"/>
        <end position="124"/>
    </location>
</feature>
<organism evidence="7 8">
    <name type="scientific">Candidatus Lachnoclostridium stercoravium</name>
    <dbReference type="NCBI Taxonomy" id="2838633"/>
    <lineage>
        <taxon>Bacteria</taxon>
        <taxon>Bacillati</taxon>
        <taxon>Bacillota</taxon>
        <taxon>Clostridia</taxon>
        <taxon>Lachnospirales</taxon>
        <taxon>Lachnospiraceae</taxon>
    </lineage>
</organism>
<proteinExistence type="inferred from homology"/>
<keyword evidence="3 6" id="KW-0812">Transmembrane</keyword>
<dbReference type="PIRSF" id="PIRSF005859">
    <property type="entry name" value="PBR"/>
    <property type="match status" value="1"/>
</dbReference>
<dbReference type="GO" id="GO:0033013">
    <property type="term" value="P:tetrapyrrole metabolic process"/>
    <property type="evidence" value="ECO:0007669"/>
    <property type="project" value="UniProtKB-ARBA"/>
</dbReference>
<dbReference type="Gene3D" id="1.20.1260.100">
    <property type="entry name" value="TspO/MBR protein"/>
    <property type="match status" value="1"/>
</dbReference>
<keyword evidence="5 6" id="KW-0472">Membrane</keyword>
<feature type="transmembrane region" description="Helical" evidence="6">
    <location>
        <begin position="7"/>
        <end position="27"/>
    </location>
</feature>
<comment type="caution">
    <text evidence="7">The sequence shown here is derived from an EMBL/GenBank/DDBJ whole genome shotgun (WGS) entry which is preliminary data.</text>
</comment>
<evidence type="ECO:0000313" key="8">
    <source>
        <dbReference type="Proteomes" id="UP000823900"/>
    </source>
</evidence>
<evidence type="ECO:0000256" key="1">
    <source>
        <dbReference type="ARBA" id="ARBA00004141"/>
    </source>
</evidence>
<evidence type="ECO:0000256" key="6">
    <source>
        <dbReference type="SAM" id="Phobius"/>
    </source>
</evidence>
<name>A0A9D2HJE8_9FIRM</name>
<evidence type="ECO:0000256" key="3">
    <source>
        <dbReference type="ARBA" id="ARBA00022692"/>
    </source>
</evidence>
<evidence type="ECO:0000256" key="5">
    <source>
        <dbReference type="ARBA" id="ARBA00023136"/>
    </source>
</evidence>
<feature type="transmembrane region" description="Helical" evidence="6">
    <location>
        <begin position="47"/>
        <end position="67"/>
    </location>
</feature>
<feature type="transmembrane region" description="Helical" evidence="6">
    <location>
        <begin position="136"/>
        <end position="154"/>
    </location>
</feature>
<dbReference type="AlphaFoldDB" id="A0A9D2HJE8"/>
<protein>
    <submittedName>
        <fullName evidence="7">Tryptophan-rich sensory protein</fullName>
    </submittedName>
</protein>
<gene>
    <name evidence="7" type="ORF">IAA07_07110</name>
</gene>
<evidence type="ECO:0000313" key="7">
    <source>
        <dbReference type="EMBL" id="HJA71338.1"/>
    </source>
</evidence>
<dbReference type="PANTHER" id="PTHR10057">
    <property type="entry name" value="PERIPHERAL-TYPE BENZODIAZEPINE RECEPTOR"/>
    <property type="match status" value="1"/>
</dbReference>
<feature type="transmembrane region" description="Helical" evidence="6">
    <location>
        <begin position="79"/>
        <end position="99"/>
    </location>
</feature>
<comment type="similarity">
    <text evidence="2">Belongs to the TspO/BZRP family.</text>
</comment>
<dbReference type="PANTHER" id="PTHR10057:SF0">
    <property type="entry name" value="TRANSLOCATOR PROTEIN"/>
    <property type="match status" value="1"/>
</dbReference>
<dbReference type="GO" id="GO:0016020">
    <property type="term" value="C:membrane"/>
    <property type="evidence" value="ECO:0007669"/>
    <property type="project" value="UniProtKB-SubCell"/>
</dbReference>
<evidence type="ECO:0000256" key="4">
    <source>
        <dbReference type="ARBA" id="ARBA00022989"/>
    </source>
</evidence>
<dbReference type="InterPro" id="IPR004307">
    <property type="entry name" value="TspO_MBR"/>
</dbReference>
<reference evidence="7" key="2">
    <citation type="submission" date="2021-04" db="EMBL/GenBank/DDBJ databases">
        <authorList>
            <person name="Gilroy R."/>
        </authorList>
    </citation>
    <scope>NUCLEOTIDE SEQUENCE</scope>
    <source>
        <strain evidence="7">CHK178-16964</strain>
    </source>
</reference>
<keyword evidence="4 6" id="KW-1133">Transmembrane helix</keyword>
<sequence length="155" mass="18187">MKNRQNLYDMIISLLIPVAVGSISALISRIPGRYAGMQQPPFSPPAIVFPIVWTALYILMGISAYMISRSEDARKSRALSVYALQLFFNFFWSILFFRFSWYLPAFFWLAAMIILILIMIFRFFQIKPLAAYLQILYLFWCLFAAYLNFGVYWLN</sequence>
<accession>A0A9D2HJE8</accession>
<evidence type="ECO:0000256" key="2">
    <source>
        <dbReference type="ARBA" id="ARBA00007524"/>
    </source>
</evidence>
<dbReference type="Pfam" id="PF03073">
    <property type="entry name" value="TspO_MBR"/>
    <property type="match status" value="1"/>
</dbReference>
<reference evidence="7" key="1">
    <citation type="journal article" date="2021" name="PeerJ">
        <title>Extensive microbial diversity within the chicken gut microbiome revealed by metagenomics and culture.</title>
        <authorList>
            <person name="Gilroy R."/>
            <person name="Ravi A."/>
            <person name="Getino M."/>
            <person name="Pursley I."/>
            <person name="Horton D.L."/>
            <person name="Alikhan N.F."/>
            <person name="Baker D."/>
            <person name="Gharbi K."/>
            <person name="Hall N."/>
            <person name="Watson M."/>
            <person name="Adriaenssens E.M."/>
            <person name="Foster-Nyarko E."/>
            <person name="Jarju S."/>
            <person name="Secka A."/>
            <person name="Antonio M."/>
            <person name="Oren A."/>
            <person name="Chaudhuri R.R."/>
            <person name="La Ragione R."/>
            <person name="Hildebrand F."/>
            <person name="Pallen M.J."/>
        </authorList>
    </citation>
    <scope>NUCLEOTIDE SEQUENCE</scope>
    <source>
        <strain evidence="7">CHK178-16964</strain>
    </source>
</reference>
<dbReference type="InterPro" id="IPR038330">
    <property type="entry name" value="TspO/MBR-related_sf"/>
</dbReference>
<comment type="subcellular location">
    <subcellularLocation>
        <location evidence="1">Membrane</location>
        <topology evidence="1">Multi-pass membrane protein</topology>
    </subcellularLocation>
</comment>
<dbReference type="FunFam" id="1.20.1260.100:FF:000001">
    <property type="entry name" value="translocator protein 2"/>
    <property type="match status" value="1"/>
</dbReference>
<dbReference type="CDD" id="cd15904">
    <property type="entry name" value="TSPO_MBR"/>
    <property type="match status" value="1"/>
</dbReference>
<dbReference type="EMBL" id="DWZA01000061">
    <property type="protein sequence ID" value="HJA71338.1"/>
    <property type="molecule type" value="Genomic_DNA"/>
</dbReference>